<organism evidence="1 2">
    <name type="scientific">Aureibaculum flavum</name>
    <dbReference type="NCBI Taxonomy" id="2795986"/>
    <lineage>
        <taxon>Bacteria</taxon>
        <taxon>Pseudomonadati</taxon>
        <taxon>Bacteroidota</taxon>
        <taxon>Flavobacteriia</taxon>
        <taxon>Flavobacteriales</taxon>
        <taxon>Flavobacteriaceae</taxon>
        <taxon>Aureibaculum</taxon>
    </lineage>
</organism>
<proteinExistence type="predicted"/>
<evidence type="ECO:0000313" key="1">
    <source>
        <dbReference type="EMBL" id="MBJ2175622.1"/>
    </source>
</evidence>
<evidence type="ECO:0000313" key="2">
    <source>
        <dbReference type="Proteomes" id="UP000623301"/>
    </source>
</evidence>
<comment type="caution">
    <text evidence="1">The sequence shown here is derived from an EMBL/GenBank/DDBJ whole genome shotgun (WGS) entry which is preliminary data.</text>
</comment>
<gene>
    <name evidence="1" type="ORF">JBL43_15325</name>
</gene>
<keyword evidence="2" id="KW-1185">Reference proteome</keyword>
<dbReference type="EMBL" id="JAEHFJ010000008">
    <property type="protein sequence ID" value="MBJ2175622.1"/>
    <property type="molecule type" value="Genomic_DNA"/>
</dbReference>
<sequence length="16" mass="2025">MKCIKMNSIKLKHWTY</sequence>
<accession>A0ABS0WUF6</accession>
<dbReference type="Proteomes" id="UP000623301">
    <property type="component" value="Unassembled WGS sequence"/>
</dbReference>
<name>A0ABS0WUF6_9FLAO</name>
<protein>
    <submittedName>
        <fullName evidence="1">Uncharacterized protein</fullName>
    </submittedName>
</protein>
<reference evidence="1 2" key="1">
    <citation type="submission" date="2020-12" db="EMBL/GenBank/DDBJ databases">
        <title>Aureibaculum luteum sp. nov. and Aureibaculum flavum sp. nov., novel members of the family Flavobacteriaceae isolated from Antarctic intertidal sediments.</title>
        <authorList>
            <person name="He X."/>
            <person name="Zhang X."/>
        </authorList>
    </citation>
    <scope>NUCLEOTIDE SEQUENCE [LARGE SCALE GENOMIC DNA]</scope>
    <source>
        <strain evidence="1 2">A20</strain>
    </source>
</reference>